<dbReference type="CDD" id="cd11304">
    <property type="entry name" value="Cadherin_repeat"/>
    <property type="match status" value="5"/>
</dbReference>
<dbReference type="InterPro" id="IPR015919">
    <property type="entry name" value="Cadherin-like_sf"/>
</dbReference>
<dbReference type="FunFam" id="2.60.40.60:FF:000104">
    <property type="entry name" value="cadherin-23 isoform X1"/>
    <property type="match status" value="1"/>
</dbReference>
<evidence type="ECO:0000259" key="11">
    <source>
        <dbReference type="PROSITE" id="PS50268"/>
    </source>
</evidence>
<evidence type="ECO:0000256" key="9">
    <source>
        <dbReference type="SAM" id="Phobius"/>
    </source>
</evidence>
<dbReference type="PROSITE" id="PS00232">
    <property type="entry name" value="CADHERIN_1"/>
    <property type="match status" value="1"/>
</dbReference>
<dbReference type="InterPro" id="IPR002126">
    <property type="entry name" value="Cadherin-like_dom"/>
</dbReference>
<feature type="domain" description="Cadherin" evidence="11">
    <location>
        <begin position="250"/>
        <end position="363"/>
    </location>
</feature>
<evidence type="ECO:0000256" key="6">
    <source>
        <dbReference type="ARBA" id="ARBA00022989"/>
    </source>
</evidence>
<feature type="domain" description="Cadherin" evidence="11">
    <location>
        <begin position="36"/>
        <end position="141"/>
    </location>
</feature>
<dbReference type="AlphaFoldDB" id="A0ABD1E9I1"/>
<evidence type="ECO:0000313" key="13">
    <source>
        <dbReference type="Proteomes" id="UP001566132"/>
    </source>
</evidence>
<evidence type="ECO:0000256" key="4">
    <source>
        <dbReference type="ARBA" id="ARBA00022737"/>
    </source>
</evidence>
<feature type="domain" description="Cadherin" evidence="11">
    <location>
        <begin position="456"/>
        <end position="568"/>
    </location>
</feature>
<dbReference type="GO" id="GO:0005886">
    <property type="term" value="C:plasma membrane"/>
    <property type="evidence" value="ECO:0007669"/>
    <property type="project" value="UniProtKB-SubCell"/>
</dbReference>
<evidence type="ECO:0000256" key="3">
    <source>
        <dbReference type="ARBA" id="ARBA00022729"/>
    </source>
</evidence>
<evidence type="ECO:0000256" key="1">
    <source>
        <dbReference type="ARBA" id="ARBA00004167"/>
    </source>
</evidence>
<keyword evidence="4" id="KW-0677">Repeat</keyword>
<evidence type="ECO:0000256" key="8">
    <source>
        <dbReference type="PROSITE-ProRule" id="PRU00043"/>
    </source>
</evidence>
<sequence>MANCRALNTLLVILMHVSFSMPVNGHQDNLCYLEKGRPSQTFFVVEDLPVGDIIGEVPVIGDPRPVVGSIVLSLKEQDSPVDIAAGSKNLILKRPLDKEGIDGPSSVFVSLICKKNDTLDPVLVIPINIRVTDVNDNAPIFINAPYVLNISEVTVVGTRVLQGVHAIDHDQQGPFSSVRYSVLSGPNSDYFKFENELEGTLVLKKPLDYEILRTFDVKIHAQDHGDPPKSADTILTVHVMDADDQNPRFLDERYFAAVYDPPLKGSVLIIKPREVKAFDQDEGIMAPIYYTWNGAGNEYGLFHLDRQTGKVSLAKNLEERDLENPAVLVIRATQVDNSDRYALATLTVTRASAKGVRFLHPMFYFRVPESSNKGAMIGQLANSRPGQHLKYFVSDQAVLKTFAINTLGEISLKGQLDFETKSEFVFKVFATDGKTNDSSVVNVTIENVNEWEPRFRYPHYEFFASANAALHDLVGRIEAADGDRGDRLTLTLHGPDATMFFITPTGELRLKNVENLKSNTANLLVMATDSGTPPKKASVPVTVHFQGLDLDNSSSSAASKSSSSGPILLAGLGTVLLVLTFVVALLVAYICKVKNLIHENGTEDDKLPQKVQVSNPVFNDRNRPGTAVALGGIPTNKSSRIPSPKVHPAPQPPINALWPSSTVSRVKKLSWGDDKTDTESTENLNQLDGIPKVLESSNLTVYF</sequence>
<dbReference type="SMART" id="SM00112">
    <property type="entry name" value="CA"/>
    <property type="match status" value="3"/>
</dbReference>
<dbReference type="Gene3D" id="2.60.40.60">
    <property type="entry name" value="Cadherins"/>
    <property type="match status" value="5"/>
</dbReference>
<dbReference type="InterPro" id="IPR039808">
    <property type="entry name" value="Cadherin"/>
</dbReference>
<dbReference type="EMBL" id="JBDJPC010000009">
    <property type="protein sequence ID" value="KAL1491316.1"/>
    <property type="molecule type" value="Genomic_DNA"/>
</dbReference>
<evidence type="ECO:0000256" key="2">
    <source>
        <dbReference type="ARBA" id="ARBA00022692"/>
    </source>
</evidence>
<feature type="chain" id="PRO_5044856700" description="Cadherin domain-containing protein" evidence="10">
    <location>
        <begin position="26"/>
        <end position="703"/>
    </location>
</feature>
<keyword evidence="6 9" id="KW-1133">Transmembrane helix</keyword>
<dbReference type="PANTHER" id="PTHR24027:SF422">
    <property type="entry name" value="CADHERIN DOMAIN-CONTAINING PROTEIN"/>
    <property type="match status" value="1"/>
</dbReference>
<evidence type="ECO:0000256" key="7">
    <source>
        <dbReference type="ARBA" id="ARBA00023136"/>
    </source>
</evidence>
<keyword evidence="2 9" id="KW-0812">Transmembrane</keyword>
<comment type="subcellular location">
    <subcellularLocation>
        <location evidence="1">Membrane</location>
        <topology evidence="1">Single-pass membrane protein</topology>
    </subcellularLocation>
</comment>
<gene>
    <name evidence="12" type="ORF">ABEB36_011930</name>
</gene>
<comment type="caution">
    <text evidence="12">The sequence shown here is derived from an EMBL/GenBank/DDBJ whole genome shotgun (WGS) entry which is preliminary data.</text>
</comment>
<dbReference type="InterPro" id="IPR020894">
    <property type="entry name" value="Cadherin_CS"/>
</dbReference>
<dbReference type="Proteomes" id="UP001566132">
    <property type="component" value="Unassembled WGS sequence"/>
</dbReference>
<dbReference type="FunFam" id="2.60.40.60:FF:000262">
    <property type="entry name" value="protocadherin-23 isoform X2"/>
    <property type="match status" value="1"/>
</dbReference>
<evidence type="ECO:0000256" key="10">
    <source>
        <dbReference type="SAM" id="SignalP"/>
    </source>
</evidence>
<organism evidence="12 13">
    <name type="scientific">Hypothenemus hampei</name>
    <name type="common">Coffee berry borer</name>
    <dbReference type="NCBI Taxonomy" id="57062"/>
    <lineage>
        <taxon>Eukaryota</taxon>
        <taxon>Metazoa</taxon>
        <taxon>Ecdysozoa</taxon>
        <taxon>Arthropoda</taxon>
        <taxon>Hexapoda</taxon>
        <taxon>Insecta</taxon>
        <taxon>Pterygota</taxon>
        <taxon>Neoptera</taxon>
        <taxon>Endopterygota</taxon>
        <taxon>Coleoptera</taxon>
        <taxon>Polyphaga</taxon>
        <taxon>Cucujiformia</taxon>
        <taxon>Curculionidae</taxon>
        <taxon>Scolytinae</taxon>
        <taxon>Hypothenemus</taxon>
    </lineage>
</organism>
<accession>A0ABD1E9I1</accession>
<keyword evidence="13" id="KW-1185">Reference proteome</keyword>
<dbReference type="SUPFAM" id="SSF49313">
    <property type="entry name" value="Cadherin-like"/>
    <property type="match status" value="4"/>
</dbReference>
<feature type="transmembrane region" description="Helical" evidence="9">
    <location>
        <begin position="567"/>
        <end position="591"/>
    </location>
</feature>
<keyword evidence="7 9" id="KW-0472">Membrane</keyword>
<dbReference type="GO" id="GO:0007155">
    <property type="term" value="P:cell adhesion"/>
    <property type="evidence" value="ECO:0007669"/>
    <property type="project" value="UniProtKB-KW"/>
</dbReference>
<dbReference type="PANTHER" id="PTHR24027">
    <property type="entry name" value="CADHERIN-23"/>
    <property type="match status" value="1"/>
</dbReference>
<proteinExistence type="predicted"/>
<feature type="domain" description="Cadherin" evidence="11">
    <location>
        <begin position="142"/>
        <end position="249"/>
    </location>
</feature>
<dbReference type="Pfam" id="PF00028">
    <property type="entry name" value="Cadherin"/>
    <property type="match status" value="2"/>
</dbReference>
<keyword evidence="5 8" id="KW-0106">Calcium</keyword>
<name>A0ABD1E9I1_HYPHA</name>
<protein>
    <recommendedName>
        <fullName evidence="11">Cadherin domain-containing protein</fullName>
    </recommendedName>
</protein>
<dbReference type="PRINTS" id="PR00205">
    <property type="entry name" value="CADHERIN"/>
</dbReference>
<feature type="domain" description="Cadherin" evidence="11">
    <location>
        <begin position="359"/>
        <end position="455"/>
    </location>
</feature>
<dbReference type="GO" id="GO:0005509">
    <property type="term" value="F:calcium ion binding"/>
    <property type="evidence" value="ECO:0007669"/>
    <property type="project" value="UniProtKB-UniRule"/>
</dbReference>
<dbReference type="PROSITE" id="PS50268">
    <property type="entry name" value="CADHERIN_2"/>
    <property type="match status" value="5"/>
</dbReference>
<keyword evidence="3 10" id="KW-0732">Signal</keyword>
<feature type="signal peptide" evidence="10">
    <location>
        <begin position="1"/>
        <end position="25"/>
    </location>
</feature>
<evidence type="ECO:0000256" key="5">
    <source>
        <dbReference type="ARBA" id="ARBA00022837"/>
    </source>
</evidence>
<evidence type="ECO:0000313" key="12">
    <source>
        <dbReference type="EMBL" id="KAL1491316.1"/>
    </source>
</evidence>
<reference evidence="12 13" key="1">
    <citation type="submission" date="2024-05" db="EMBL/GenBank/DDBJ databases">
        <title>Genetic variation in Jamaican populations of the coffee berry borer (Hypothenemus hampei).</title>
        <authorList>
            <person name="Errbii M."/>
            <person name="Myrie A."/>
        </authorList>
    </citation>
    <scope>NUCLEOTIDE SEQUENCE [LARGE SCALE GENOMIC DNA]</scope>
    <source>
        <strain evidence="12">JA-Hopewell-2020-01-JO</strain>
        <tissue evidence="12">Whole body</tissue>
    </source>
</reference>